<feature type="region of interest" description="Disordered" evidence="1">
    <location>
        <begin position="75"/>
        <end position="159"/>
    </location>
</feature>
<gene>
    <name evidence="3" type="ORF">ACFQPS_12615</name>
</gene>
<keyword evidence="2" id="KW-0472">Membrane</keyword>
<dbReference type="Proteomes" id="UP001596456">
    <property type="component" value="Unassembled WGS sequence"/>
</dbReference>
<comment type="caution">
    <text evidence="3">The sequence shown here is derived from an EMBL/GenBank/DDBJ whole genome shotgun (WGS) entry which is preliminary data.</text>
</comment>
<evidence type="ECO:0000313" key="3">
    <source>
        <dbReference type="EMBL" id="MFC7334007.1"/>
    </source>
</evidence>
<evidence type="ECO:0000256" key="2">
    <source>
        <dbReference type="SAM" id="Phobius"/>
    </source>
</evidence>
<dbReference type="EMBL" id="JBHTCM010000010">
    <property type="protein sequence ID" value="MFC7334007.1"/>
    <property type="molecule type" value="Genomic_DNA"/>
</dbReference>
<keyword evidence="4" id="KW-1185">Reference proteome</keyword>
<protein>
    <submittedName>
        <fullName evidence="3">Uncharacterized protein</fullName>
    </submittedName>
</protein>
<evidence type="ECO:0000256" key="1">
    <source>
        <dbReference type="SAM" id="MobiDB-lite"/>
    </source>
</evidence>
<name>A0ABW2KXT1_9PROT</name>
<evidence type="ECO:0000313" key="4">
    <source>
        <dbReference type="Proteomes" id="UP001596456"/>
    </source>
</evidence>
<keyword evidence="2" id="KW-1133">Transmembrane helix</keyword>
<dbReference type="RefSeq" id="WP_377359467.1">
    <property type="nucleotide sequence ID" value="NZ_JBHTCM010000010.1"/>
</dbReference>
<feature type="compositionally biased region" description="Gly residues" evidence="1">
    <location>
        <begin position="123"/>
        <end position="149"/>
    </location>
</feature>
<feature type="transmembrane region" description="Helical" evidence="2">
    <location>
        <begin position="166"/>
        <end position="186"/>
    </location>
</feature>
<accession>A0ABW2KXT1</accession>
<sequence length="188" mass="19543">MPSSPHRKFAVQKPKGKKWETLALVDGLEQGRAEFRQAVAQHGGGYVRLIQVDFKTEDVLSDYDWHLIELHDPFKGKGPTRPTLVAGKERRQPAPEAAATVRPARPGAGPAARGQGARARGLGSAGMGGAGNGGLGNGGMGHGGSGLGGPAAAQQRRADEKVPVPVPTYLALAAFGAVAGLLWLLWFG</sequence>
<reference evidence="4" key="1">
    <citation type="journal article" date="2019" name="Int. J. Syst. Evol. Microbiol.">
        <title>The Global Catalogue of Microorganisms (GCM) 10K type strain sequencing project: providing services to taxonomists for standard genome sequencing and annotation.</title>
        <authorList>
            <consortium name="The Broad Institute Genomics Platform"/>
            <consortium name="The Broad Institute Genome Sequencing Center for Infectious Disease"/>
            <person name="Wu L."/>
            <person name="Ma J."/>
        </authorList>
    </citation>
    <scope>NUCLEOTIDE SEQUENCE [LARGE SCALE GENOMIC DNA]</scope>
    <source>
        <strain evidence="4">CGMCC 1.16275</strain>
    </source>
</reference>
<organism evidence="3 4">
    <name type="scientific">Rhodocista pekingensis</name>
    <dbReference type="NCBI Taxonomy" id="201185"/>
    <lineage>
        <taxon>Bacteria</taxon>
        <taxon>Pseudomonadati</taxon>
        <taxon>Pseudomonadota</taxon>
        <taxon>Alphaproteobacteria</taxon>
        <taxon>Rhodospirillales</taxon>
        <taxon>Azospirillaceae</taxon>
        <taxon>Rhodocista</taxon>
    </lineage>
</organism>
<keyword evidence="2" id="KW-0812">Transmembrane</keyword>
<feature type="compositionally biased region" description="Low complexity" evidence="1">
    <location>
        <begin position="97"/>
        <end position="122"/>
    </location>
</feature>
<proteinExistence type="predicted"/>